<feature type="domain" description="Thoeris anti-defense 2-like" evidence="1">
    <location>
        <begin position="23"/>
        <end position="103"/>
    </location>
</feature>
<organism evidence="2 3">
    <name type="scientific">Streptomyces tsukubensis (strain DSM 42081 / NBRC 108919 / NRRL 18488 / 9993)</name>
    <dbReference type="NCBI Taxonomy" id="1114943"/>
    <lineage>
        <taxon>Bacteria</taxon>
        <taxon>Bacillati</taxon>
        <taxon>Actinomycetota</taxon>
        <taxon>Actinomycetes</taxon>
        <taxon>Kitasatosporales</taxon>
        <taxon>Streptomycetaceae</taxon>
        <taxon>Streptomyces</taxon>
    </lineage>
</organism>
<dbReference type="Pfam" id="PF11195">
    <property type="entry name" value="Tad2-like"/>
    <property type="match status" value="1"/>
</dbReference>
<dbReference type="Proteomes" id="UP000005940">
    <property type="component" value="Chromosome"/>
</dbReference>
<accession>A0A7G3UD27</accession>
<evidence type="ECO:0000313" key="2">
    <source>
        <dbReference type="EMBL" id="QKM66922.1"/>
    </source>
</evidence>
<dbReference type="InterPro" id="IPR021361">
    <property type="entry name" value="Tad2-like_dom"/>
</dbReference>
<reference evidence="2 3" key="1">
    <citation type="journal article" date="2012" name="J. Bacteriol.">
        <title>Draft genome of Streptomyces tsukubaensis NRRL 18488, the producer of the clinically important immunosuppressant tacrolimus (FK506).</title>
        <authorList>
            <person name="Barreiro C."/>
            <person name="Prieto C."/>
            <person name="Sola-Landa A."/>
            <person name="Solera E."/>
            <person name="Martinez-Castro M."/>
            <person name="Perez-Redondo R."/>
            <person name="Garcia-Estrada C."/>
            <person name="Aparicio J.F."/>
            <person name="Fernandez-Martinez L.T."/>
            <person name="Santos-Aberturas J."/>
            <person name="Salehi-Najafabadi Z."/>
            <person name="Rodriguez-Garcia A."/>
            <person name="Tauch A."/>
            <person name="Martin J.F."/>
        </authorList>
    </citation>
    <scope>NUCLEOTIDE SEQUENCE [LARGE SCALE GENOMIC DNA]</scope>
    <source>
        <strain evidence="3">DSM 42081 / NBRC 108919 / NRRL 18488 / 9993</strain>
    </source>
</reference>
<dbReference type="AlphaFoldDB" id="A0A7G3UD27"/>
<proteinExistence type="predicted"/>
<keyword evidence="3" id="KW-1185">Reference proteome</keyword>
<sequence>MQALAEQAKHREEGMLHPTVDSMDYSEALRALKSGCCITRASWLEPGKYVYWVPPSSKRTPDGEVRDFVGYAVFVRPHKGERGGAEPWLPSFDALNADDWEIVDFGT</sequence>
<evidence type="ECO:0000259" key="1">
    <source>
        <dbReference type="Pfam" id="PF11195"/>
    </source>
</evidence>
<gene>
    <name evidence="2" type="ORF">STSU_006785</name>
</gene>
<evidence type="ECO:0000313" key="3">
    <source>
        <dbReference type="Proteomes" id="UP000005940"/>
    </source>
</evidence>
<dbReference type="EMBL" id="CP029159">
    <property type="protein sequence ID" value="QKM66922.1"/>
    <property type="molecule type" value="Genomic_DNA"/>
</dbReference>
<protein>
    <submittedName>
        <fullName evidence="2">DUF2829 domain-containing protein</fullName>
    </submittedName>
</protein>
<name>A0A7G3UD27_STRT9</name>